<dbReference type="KEGG" id="foc:113203048"/>
<comment type="similarity">
    <text evidence="2">Belongs to the ATP11 family.</text>
</comment>
<evidence type="ECO:0000313" key="5">
    <source>
        <dbReference type="Proteomes" id="UP000504606"/>
    </source>
</evidence>
<protein>
    <submittedName>
        <fullName evidence="6">ATP synthase mitochondrial F1 complex assembly factor 1</fullName>
    </submittedName>
</protein>
<evidence type="ECO:0000256" key="1">
    <source>
        <dbReference type="ARBA" id="ARBA00004173"/>
    </source>
</evidence>
<dbReference type="PANTHER" id="PTHR13126:SF0">
    <property type="entry name" value="ATP SYNTHASE MITOCHONDRIAL F1 COMPLEX ASSEMBLY FACTOR 1"/>
    <property type="match status" value="1"/>
</dbReference>
<dbReference type="OrthoDB" id="16535at2759"/>
<accession>A0A6J1RWY3</accession>
<reference evidence="6" key="1">
    <citation type="submission" date="2025-08" db="UniProtKB">
        <authorList>
            <consortium name="RefSeq"/>
        </authorList>
    </citation>
    <scope>IDENTIFICATION</scope>
    <source>
        <tissue evidence="6">Whole organism</tissue>
    </source>
</reference>
<dbReference type="GeneID" id="113203048"/>
<organism evidence="5 6">
    <name type="scientific">Frankliniella occidentalis</name>
    <name type="common">Western flower thrips</name>
    <name type="synonym">Euthrips occidentalis</name>
    <dbReference type="NCBI Taxonomy" id="133901"/>
    <lineage>
        <taxon>Eukaryota</taxon>
        <taxon>Metazoa</taxon>
        <taxon>Ecdysozoa</taxon>
        <taxon>Arthropoda</taxon>
        <taxon>Hexapoda</taxon>
        <taxon>Insecta</taxon>
        <taxon>Pterygota</taxon>
        <taxon>Neoptera</taxon>
        <taxon>Paraneoptera</taxon>
        <taxon>Thysanoptera</taxon>
        <taxon>Terebrantia</taxon>
        <taxon>Thripoidea</taxon>
        <taxon>Thripidae</taxon>
        <taxon>Frankliniella</taxon>
    </lineage>
</organism>
<dbReference type="PANTHER" id="PTHR13126">
    <property type="entry name" value="CHAPERONE ATP11"/>
    <property type="match status" value="1"/>
</dbReference>
<keyword evidence="4" id="KW-0496">Mitochondrion</keyword>
<dbReference type="GO" id="GO:0033615">
    <property type="term" value="P:mitochondrial proton-transporting ATP synthase complex assembly"/>
    <property type="evidence" value="ECO:0007669"/>
    <property type="project" value="TreeGrafter"/>
</dbReference>
<dbReference type="AlphaFoldDB" id="A0A6J1RWY3"/>
<dbReference type="GO" id="GO:0005739">
    <property type="term" value="C:mitochondrion"/>
    <property type="evidence" value="ECO:0007669"/>
    <property type="project" value="UniProtKB-SubCell"/>
</dbReference>
<evidence type="ECO:0000256" key="2">
    <source>
        <dbReference type="ARBA" id="ARBA00009116"/>
    </source>
</evidence>
<gene>
    <name evidence="6" type="primary">LOC113203048</name>
</gene>
<evidence type="ECO:0000256" key="3">
    <source>
        <dbReference type="ARBA" id="ARBA00022946"/>
    </source>
</evidence>
<dbReference type="Proteomes" id="UP000504606">
    <property type="component" value="Unplaced"/>
</dbReference>
<comment type="subcellular location">
    <subcellularLocation>
        <location evidence="1">Mitochondrion</location>
    </subcellularLocation>
</comment>
<evidence type="ECO:0000313" key="6">
    <source>
        <dbReference type="RefSeq" id="XP_026273317.2"/>
    </source>
</evidence>
<evidence type="ECO:0000256" key="4">
    <source>
        <dbReference type="ARBA" id="ARBA00023128"/>
    </source>
</evidence>
<keyword evidence="3" id="KW-0809">Transit peptide</keyword>
<name>A0A6J1RWY3_FRAOC</name>
<sequence>MTATAKFCGSSSKLSSMRGSALRWCALTTSAKKCKDEDEIKGLKSNPYFGKYSEKISELQRTTPEELARRIAAIRTPVQAKDGELSPNKSILTTPPFTKKKHLSDIMKVELLKDKSMQEITEIWLKHHMSVKDTVAVVLPVEVYDLILQTSLKHPTFLLPLPRPHGYEYFVSQFCGEEFHLTPLINFQAFKENAPECLLLTHFSELSKDKGIVLMRGEFNNDILAVSEAMCLTNQIHRYYGEIDTKRMKLLERFSNVPTEFRHMDLIVELERMAM</sequence>
<dbReference type="RefSeq" id="XP_026273317.2">
    <property type="nucleotide sequence ID" value="XM_026417532.2"/>
</dbReference>
<dbReference type="InterPro" id="IPR010591">
    <property type="entry name" value="ATP11"/>
</dbReference>
<dbReference type="Pfam" id="PF06644">
    <property type="entry name" value="ATP11"/>
    <property type="match status" value="1"/>
</dbReference>
<proteinExistence type="inferred from homology"/>
<keyword evidence="5" id="KW-1185">Reference proteome</keyword>